<evidence type="ECO:0000256" key="2">
    <source>
        <dbReference type="ARBA" id="ARBA00022553"/>
    </source>
</evidence>
<dbReference type="EMBL" id="LSZW01000041">
    <property type="protein sequence ID" value="KXK66484.1"/>
    <property type="molecule type" value="Genomic_DNA"/>
</dbReference>
<dbReference type="PROSITE" id="PS50043">
    <property type="entry name" value="HTH_LUXR_2"/>
    <property type="match status" value="1"/>
</dbReference>
<organism evidence="10 11">
    <name type="scientific">Christensenella minuta</name>
    <dbReference type="NCBI Taxonomy" id="626937"/>
    <lineage>
        <taxon>Bacteria</taxon>
        <taxon>Bacillati</taxon>
        <taxon>Bacillota</taxon>
        <taxon>Clostridia</taxon>
        <taxon>Christensenellales</taxon>
        <taxon>Christensenellaceae</taxon>
        <taxon>Christensenella</taxon>
    </lineage>
</organism>
<keyword evidence="3" id="KW-0805">Transcription regulation</keyword>
<dbReference type="SMART" id="SM00421">
    <property type="entry name" value="HTH_LUXR"/>
    <property type="match status" value="1"/>
</dbReference>
<evidence type="ECO:0000256" key="6">
    <source>
        <dbReference type="ARBA" id="ARBA00024867"/>
    </source>
</evidence>
<dbReference type="InterPro" id="IPR039420">
    <property type="entry name" value="WalR-like"/>
</dbReference>
<comment type="caution">
    <text evidence="10">The sequence shown here is derived from an EMBL/GenBank/DDBJ whole genome shotgun (WGS) entry which is preliminary data.</text>
</comment>
<evidence type="ECO:0000313" key="10">
    <source>
        <dbReference type="EMBL" id="KXK66484.1"/>
    </source>
</evidence>
<gene>
    <name evidence="10" type="ORF">HMPREF3293_00669</name>
</gene>
<dbReference type="Proteomes" id="UP000070366">
    <property type="component" value="Unassembled WGS sequence"/>
</dbReference>
<dbReference type="InterPro" id="IPR011006">
    <property type="entry name" value="CheY-like_superfamily"/>
</dbReference>
<feature type="modified residue" description="4-aspartylphosphate" evidence="7">
    <location>
        <position position="54"/>
    </location>
</feature>
<evidence type="ECO:0000256" key="7">
    <source>
        <dbReference type="PROSITE-ProRule" id="PRU00169"/>
    </source>
</evidence>
<dbReference type="Pfam" id="PF00072">
    <property type="entry name" value="Response_reg"/>
    <property type="match status" value="1"/>
</dbReference>
<evidence type="ECO:0000256" key="4">
    <source>
        <dbReference type="ARBA" id="ARBA00023125"/>
    </source>
</evidence>
<keyword evidence="4" id="KW-0238">DNA-binding</keyword>
<evidence type="ECO:0000256" key="5">
    <source>
        <dbReference type="ARBA" id="ARBA00023163"/>
    </source>
</evidence>
<evidence type="ECO:0000256" key="3">
    <source>
        <dbReference type="ARBA" id="ARBA00023015"/>
    </source>
</evidence>
<name>A0A136Q7B2_9FIRM</name>
<dbReference type="AlphaFoldDB" id="A0A136Q7B2"/>
<dbReference type="InterPro" id="IPR016032">
    <property type="entry name" value="Sig_transdc_resp-reg_C-effctor"/>
</dbReference>
<dbReference type="Gene3D" id="3.40.50.2300">
    <property type="match status" value="1"/>
</dbReference>
<dbReference type="SUPFAM" id="SSF52172">
    <property type="entry name" value="CheY-like"/>
    <property type="match status" value="1"/>
</dbReference>
<dbReference type="GO" id="GO:0003677">
    <property type="term" value="F:DNA binding"/>
    <property type="evidence" value="ECO:0007669"/>
    <property type="project" value="UniProtKB-KW"/>
</dbReference>
<feature type="domain" description="Response regulatory" evidence="9">
    <location>
        <begin position="3"/>
        <end position="119"/>
    </location>
</feature>
<feature type="domain" description="HTH luxR-type" evidence="8">
    <location>
        <begin position="147"/>
        <end position="215"/>
    </location>
</feature>
<keyword evidence="2 7" id="KW-0597">Phosphoprotein</keyword>
<dbReference type="SUPFAM" id="SSF46894">
    <property type="entry name" value="C-terminal effector domain of the bipartite response regulators"/>
    <property type="match status" value="1"/>
</dbReference>
<protein>
    <recommendedName>
        <fullName evidence="1">Stage 0 sporulation protein A homolog</fullName>
    </recommendedName>
</protein>
<proteinExistence type="predicted"/>
<dbReference type="PROSITE" id="PS50110">
    <property type="entry name" value="RESPONSE_REGULATORY"/>
    <property type="match status" value="1"/>
</dbReference>
<dbReference type="PANTHER" id="PTHR43214:SF43">
    <property type="entry name" value="TWO-COMPONENT RESPONSE REGULATOR"/>
    <property type="match status" value="1"/>
</dbReference>
<dbReference type="InterPro" id="IPR058245">
    <property type="entry name" value="NreC/VraR/RcsB-like_REC"/>
</dbReference>
<dbReference type="KEGG" id="cmiu:B1H56_00155"/>
<dbReference type="GO" id="GO:0000160">
    <property type="term" value="P:phosphorelay signal transduction system"/>
    <property type="evidence" value="ECO:0007669"/>
    <property type="project" value="InterPro"/>
</dbReference>
<evidence type="ECO:0000256" key="1">
    <source>
        <dbReference type="ARBA" id="ARBA00018672"/>
    </source>
</evidence>
<keyword evidence="5" id="KW-0804">Transcription</keyword>
<reference evidence="10 11" key="1">
    <citation type="submission" date="2016-02" db="EMBL/GenBank/DDBJ databases">
        <authorList>
            <person name="Wen L."/>
            <person name="He K."/>
            <person name="Yang H."/>
        </authorList>
    </citation>
    <scope>NUCLEOTIDE SEQUENCE [LARGE SCALE GENOMIC DNA]</scope>
    <source>
        <strain evidence="10 11">DSM 22607</strain>
    </source>
</reference>
<evidence type="ECO:0000259" key="8">
    <source>
        <dbReference type="PROSITE" id="PS50043"/>
    </source>
</evidence>
<accession>A0A136Q7B2</accession>
<dbReference type="GO" id="GO:0006355">
    <property type="term" value="P:regulation of DNA-templated transcription"/>
    <property type="evidence" value="ECO:0007669"/>
    <property type="project" value="InterPro"/>
</dbReference>
<dbReference type="PRINTS" id="PR00038">
    <property type="entry name" value="HTHLUXR"/>
</dbReference>
<dbReference type="PANTHER" id="PTHR43214">
    <property type="entry name" value="TWO-COMPONENT RESPONSE REGULATOR"/>
    <property type="match status" value="1"/>
</dbReference>
<dbReference type="CDD" id="cd17535">
    <property type="entry name" value="REC_NarL-like"/>
    <property type="match status" value="1"/>
</dbReference>
<keyword evidence="11" id="KW-1185">Reference proteome</keyword>
<dbReference type="Pfam" id="PF00196">
    <property type="entry name" value="GerE"/>
    <property type="match status" value="1"/>
</dbReference>
<dbReference type="STRING" id="626937.HMPREF3293_00669"/>
<comment type="function">
    <text evidence="6">May play the central regulatory role in sporulation. It may be an element of the effector pathway responsible for the activation of sporulation genes in response to nutritional stress. Spo0A may act in concert with spo0H (a sigma factor) to control the expression of some genes that are critical to the sporulation process.</text>
</comment>
<evidence type="ECO:0000259" key="9">
    <source>
        <dbReference type="PROSITE" id="PS50110"/>
    </source>
</evidence>
<dbReference type="RefSeq" id="WP_066523474.1">
    <property type="nucleotide sequence ID" value="NZ_CABMOF010000019.1"/>
</dbReference>
<dbReference type="SMART" id="SM00448">
    <property type="entry name" value="REC"/>
    <property type="match status" value="1"/>
</dbReference>
<dbReference type="InterPro" id="IPR000792">
    <property type="entry name" value="Tscrpt_reg_LuxR_C"/>
</dbReference>
<evidence type="ECO:0000313" key="11">
    <source>
        <dbReference type="Proteomes" id="UP000070366"/>
    </source>
</evidence>
<dbReference type="CDD" id="cd06170">
    <property type="entry name" value="LuxR_C_like"/>
    <property type="match status" value="1"/>
</dbReference>
<sequence>MIKILIVEDQELIRQSLEIILSSQPGLSVIGLAGNGNEAVEMAGALSPDVILLDIRMPGMDGVSACRIIKEKYPGIKIIVLTTFDDDEYVFDAIKYGANGYLLKGTSVDELANAIRTVYNNGTLINPAIASKLVGFFSKIAKGDIPIPRQEPSLTELNQRENDIVKQVCKGYSNKEIAHTLFLSEGTVRNSISTILAKLNLRDRTQLVLYCLRRDMGETHE</sequence>
<dbReference type="OrthoDB" id="9779069at2"/>
<dbReference type="InterPro" id="IPR001789">
    <property type="entry name" value="Sig_transdc_resp-reg_receiver"/>
</dbReference>